<dbReference type="PIRSF" id="PIRSF000303">
    <property type="entry name" value="Glutathion_perox"/>
    <property type="match status" value="1"/>
</dbReference>
<dbReference type="PANTHER" id="PTHR11592:SF44">
    <property type="entry name" value="GLUTATHIONE PEROXIDASE"/>
    <property type="match status" value="1"/>
</dbReference>
<keyword evidence="2 5" id="KW-0575">Peroxidase</keyword>
<proteinExistence type="inferred from homology"/>
<organism evidence="8 9">
    <name type="scientific">Methylophaga lonarensis MPL</name>
    <dbReference type="NCBI Taxonomy" id="1286106"/>
    <lineage>
        <taxon>Bacteria</taxon>
        <taxon>Pseudomonadati</taxon>
        <taxon>Pseudomonadota</taxon>
        <taxon>Gammaproteobacteria</taxon>
        <taxon>Thiotrichales</taxon>
        <taxon>Piscirickettsiaceae</taxon>
        <taxon>Methylophaga</taxon>
    </lineage>
</organism>
<dbReference type="EMBL" id="APHR01000040">
    <property type="protein sequence ID" value="EMR12848.1"/>
    <property type="molecule type" value="Genomic_DNA"/>
</dbReference>
<dbReference type="InterPro" id="IPR036249">
    <property type="entry name" value="Thioredoxin-like_sf"/>
</dbReference>
<dbReference type="SUPFAM" id="SSF52833">
    <property type="entry name" value="Thioredoxin-like"/>
    <property type="match status" value="1"/>
</dbReference>
<dbReference type="Pfam" id="PF00255">
    <property type="entry name" value="GSHPx"/>
    <property type="match status" value="1"/>
</dbReference>
<feature type="domain" description="Thioredoxin" evidence="7">
    <location>
        <begin position="11"/>
        <end position="179"/>
    </location>
</feature>
<keyword evidence="6" id="KW-0732">Signal</keyword>
<protein>
    <recommendedName>
        <fullName evidence="5">Glutathione peroxidase</fullName>
    </recommendedName>
</protein>
<dbReference type="GO" id="GO:0034599">
    <property type="term" value="P:cellular response to oxidative stress"/>
    <property type="evidence" value="ECO:0007669"/>
    <property type="project" value="TreeGrafter"/>
</dbReference>
<dbReference type="PANTHER" id="PTHR11592">
    <property type="entry name" value="GLUTATHIONE PEROXIDASE"/>
    <property type="match status" value="1"/>
</dbReference>
<keyword evidence="9" id="KW-1185">Reference proteome</keyword>
<dbReference type="Gene3D" id="3.40.30.10">
    <property type="entry name" value="Glutaredoxin"/>
    <property type="match status" value="1"/>
</dbReference>
<dbReference type="OrthoDB" id="9785502at2"/>
<dbReference type="PRINTS" id="PR01011">
    <property type="entry name" value="GLUTPROXDASE"/>
</dbReference>
<feature type="chain" id="PRO_5004082328" description="Glutathione peroxidase" evidence="6">
    <location>
        <begin position="20"/>
        <end position="179"/>
    </location>
</feature>
<evidence type="ECO:0000313" key="9">
    <source>
        <dbReference type="Proteomes" id="UP000012019"/>
    </source>
</evidence>
<name>M7NVR8_9GAMM</name>
<keyword evidence="3 5" id="KW-0560">Oxidoreductase</keyword>
<sequence>MKPTMMSLALLSFSVSASAASECPDFLNFDLPRLHSNDTVNLCEVAAGKPLLVVNTASHCGFTKQFEGLEALHQQYKDAGLYVIGFASNDFNQEAADEAEVARVCQENFGVTFTMISPSFVKGSRANPVFQAINAQSKEPGWNFNKYLLDGQGQVVEHFSSRVKPSDKKLTSAIEALLQ</sequence>
<evidence type="ECO:0000259" key="7">
    <source>
        <dbReference type="PROSITE" id="PS51352"/>
    </source>
</evidence>
<evidence type="ECO:0000256" key="1">
    <source>
        <dbReference type="ARBA" id="ARBA00006926"/>
    </source>
</evidence>
<accession>M7NVR8</accession>
<evidence type="ECO:0000256" key="6">
    <source>
        <dbReference type="SAM" id="SignalP"/>
    </source>
</evidence>
<dbReference type="PROSITE" id="PS51352">
    <property type="entry name" value="THIOREDOXIN_2"/>
    <property type="match status" value="1"/>
</dbReference>
<dbReference type="CDD" id="cd00340">
    <property type="entry name" value="GSH_Peroxidase"/>
    <property type="match status" value="1"/>
</dbReference>
<dbReference type="InterPro" id="IPR000889">
    <property type="entry name" value="Glutathione_peroxidase"/>
</dbReference>
<comment type="caution">
    <text evidence="8">The sequence shown here is derived from an EMBL/GenBank/DDBJ whole genome shotgun (WGS) entry which is preliminary data.</text>
</comment>
<evidence type="ECO:0000256" key="5">
    <source>
        <dbReference type="RuleBase" id="RU000499"/>
    </source>
</evidence>
<evidence type="ECO:0000256" key="3">
    <source>
        <dbReference type="ARBA" id="ARBA00023002"/>
    </source>
</evidence>
<gene>
    <name evidence="8" type="ORF">MPL1_08297</name>
</gene>
<dbReference type="STRING" id="1286106.MPL1_08297"/>
<dbReference type="InterPro" id="IPR013766">
    <property type="entry name" value="Thioredoxin_domain"/>
</dbReference>
<feature type="active site" evidence="4">
    <location>
        <position position="60"/>
    </location>
</feature>
<dbReference type="eggNOG" id="COG0386">
    <property type="taxonomic scope" value="Bacteria"/>
</dbReference>
<dbReference type="InterPro" id="IPR029759">
    <property type="entry name" value="GPX_AS"/>
</dbReference>
<comment type="similarity">
    <text evidence="1 5">Belongs to the glutathione peroxidase family.</text>
</comment>
<dbReference type="GO" id="GO:0004601">
    <property type="term" value="F:peroxidase activity"/>
    <property type="evidence" value="ECO:0007669"/>
    <property type="project" value="UniProtKB-KW"/>
</dbReference>
<reference evidence="8 9" key="1">
    <citation type="journal article" date="2013" name="Genome Announc.">
        <title>Draft Genome Sequence of Methylophaga lonarensis MPLT, a Haloalkaliphilic (Non-Methane-Utilizing) Methylotroph.</title>
        <authorList>
            <person name="Shetty S.A."/>
            <person name="Marathe N.P."/>
            <person name="Munot H."/>
            <person name="Antony C.P."/>
            <person name="Dhotre D.P."/>
            <person name="Murrell J.C."/>
            <person name="Shouche Y.S."/>
        </authorList>
    </citation>
    <scope>NUCLEOTIDE SEQUENCE [LARGE SCALE GENOMIC DNA]</scope>
    <source>
        <strain evidence="8 9">MPL</strain>
    </source>
</reference>
<evidence type="ECO:0000256" key="4">
    <source>
        <dbReference type="PIRSR" id="PIRSR000303-1"/>
    </source>
</evidence>
<dbReference type="Proteomes" id="UP000012019">
    <property type="component" value="Unassembled WGS sequence"/>
</dbReference>
<feature type="signal peptide" evidence="6">
    <location>
        <begin position="1"/>
        <end position="19"/>
    </location>
</feature>
<dbReference type="PROSITE" id="PS51355">
    <property type="entry name" value="GLUTATHIONE_PEROXID_3"/>
    <property type="match status" value="1"/>
</dbReference>
<evidence type="ECO:0000313" key="8">
    <source>
        <dbReference type="EMBL" id="EMR12848.1"/>
    </source>
</evidence>
<dbReference type="PROSITE" id="PS00460">
    <property type="entry name" value="GLUTATHIONE_PEROXID_1"/>
    <property type="match status" value="1"/>
</dbReference>
<evidence type="ECO:0000256" key="2">
    <source>
        <dbReference type="ARBA" id="ARBA00022559"/>
    </source>
</evidence>
<dbReference type="AlphaFoldDB" id="M7NVR8"/>
<dbReference type="PATRIC" id="fig|1286106.3.peg.1665"/>